<proteinExistence type="predicted"/>
<feature type="transmembrane region" description="Helical" evidence="1">
    <location>
        <begin position="118"/>
        <end position="135"/>
    </location>
</feature>
<feature type="domain" description="DUF1206" evidence="2">
    <location>
        <begin position="33"/>
        <end position="96"/>
    </location>
</feature>
<evidence type="ECO:0000313" key="3">
    <source>
        <dbReference type="EMBL" id="GAA1905089.1"/>
    </source>
</evidence>
<feature type="transmembrane region" description="Helical" evidence="1">
    <location>
        <begin position="155"/>
        <end position="176"/>
    </location>
</feature>
<feature type="transmembrane region" description="Helical" evidence="1">
    <location>
        <begin position="248"/>
        <end position="269"/>
    </location>
</feature>
<keyword evidence="1" id="KW-0812">Transmembrane</keyword>
<feature type="transmembrane region" description="Helical" evidence="1">
    <location>
        <begin position="207"/>
        <end position="228"/>
    </location>
</feature>
<organism evidence="3 4">
    <name type="scientific">Arthrobacter gandavensis</name>
    <dbReference type="NCBI Taxonomy" id="169960"/>
    <lineage>
        <taxon>Bacteria</taxon>
        <taxon>Bacillati</taxon>
        <taxon>Actinomycetota</taxon>
        <taxon>Actinomycetes</taxon>
        <taxon>Micrococcales</taxon>
        <taxon>Micrococcaceae</taxon>
        <taxon>Arthrobacter</taxon>
    </lineage>
</organism>
<dbReference type="Pfam" id="PF06724">
    <property type="entry name" value="DUF1206"/>
    <property type="match status" value="3"/>
</dbReference>
<dbReference type="EMBL" id="BAAALV010000002">
    <property type="protein sequence ID" value="GAA1905089.1"/>
    <property type="molecule type" value="Genomic_DNA"/>
</dbReference>
<evidence type="ECO:0000256" key="1">
    <source>
        <dbReference type="SAM" id="Phobius"/>
    </source>
</evidence>
<evidence type="ECO:0000313" key="4">
    <source>
        <dbReference type="Proteomes" id="UP001500784"/>
    </source>
</evidence>
<keyword evidence="1" id="KW-0472">Membrane</keyword>
<evidence type="ECO:0000259" key="2">
    <source>
        <dbReference type="Pfam" id="PF06724"/>
    </source>
</evidence>
<dbReference type="InterPro" id="IPR009597">
    <property type="entry name" value="DUF1206"/>
</dbReference>
<feature type="domain" description="DUF1206" evidence="2">
    <location>
        <begin position="205"/>
        <end position="269"/>
    </location>
</feature>
<dbReference type="RefSeq" id="WP_246167168.1">
    <property type="nucleotide sequence ID" value="NZ_BAAALV010000002.1"/>
</dbReference>
<feature type="transmembrane region" description="Helical" evidence="1">
    <location>
        <begin position="33"/>
        <end position="53"/>
    </location>
</feature>
<keyword evidence="4" id="KW-1185">Reference proteome</keyword>
<sequence length="277" mass="28485">MATDRKHGSSGRVARTAERAADSKAFERAARMGYVASGVLHALIGFIALQIAGGGGGDADSSGAVAALADQPGGIFLIWACFLGCLALSLFQATRVFLDTGEDRKEVWKKRATDAGSAVVYGAIGISFGVFALGGSSDSEQSQVTWTARILSQPAGQVLVGLTGAVIAGIGVYFIYKGATRKFRKDLGPIPARTWQRTATATGVAGFVAKGISLLILGGLVVAAAVTADPEKSTGLDGALRTLHEAPLGWLALGAVGVGLVLYGLYMALIRARFGKL</sequence>
<feature type="domain" description="DUF1206" evidence="2">
    <location>
        <begin position="115"/>
        <end position="181"/>
    </location>
</feature>
<feature type="transmembrane region" description="Helical" evidence="1">
    <location>
        <begin position="73"/>
        <end position="98"/>
    </location>
</feature>
<gene>
    <name evidence="3" type="ORF">GCM10009688_06370</name>
</gene>
<dbReference type="Proteomes" id="UP001500784">
    <property type="component" value="Unassembled WGS sequence"/>
</dbReference>
<keyword evidence="1" id="KW-1133">Transmembrane helix</keyword>
<protein>
    <submittedName>
        <fullName evidence="3">DUF1206 domain-containing protein</fullName>
    </submittedName>
</protein>
<comment type="caution">
    <text evidence="3">The sequence shown here is derived from an EMBL/GenBank/DDBJ whole genome shotgun (WGS) entry which is preliminary data.</text>
</comment>
<reference evidence="4" key="1">
    <citation type="journal article" date="2019" name="Int. J. Syst. Evol. Microbiol.">
        <title>The Global Catalogue of Microorganisms (GCM) 10K type strain sequencing project: providing services to taxonomists for standard genome sequencing and annotation.</title>
        <authorList>
            <consortium name="The Broad Institute Genomics Platform"/>
            <consortium name="The Broad Institute Genome Sequencing Center for Infectious Disease"/>
            <person name="Wu L."/>
            <person name="Ma J."/>
        </authorList>
    </citation>
    <scope>NUCLEOTIDE SEQUENCE [LARGE SCALE GENOMIC DNA]</scope>
    <source>
        <strain evidence="4">JCM 13316</strain>
    </source>
</reference>
<accession>A0ABP5A6I8</accession>
<name>A0ABP5A6I8_9MICC</name>